<evidence type="ECO:0008006" key="5">
    <source>
        <dbReference type="Google" id="ProtNLM"/>
    </source>
</evidence>
<sequence length="213" mass="22626">MSMAPNNPFESDFQGGNRYGSQPPQGNNSVWLWVLGIVGGVFLLGCIVCCGATFFVYRTTTSAMSDIMTEEVASQFGDQQVFKDNIGEVQSAGPNFGATITEAQKAAANEGKGDVTTMVVDVQGDKGSGKIYYRTNQKDQTARAVLVMEDGSEFELEITDSWEESIGEMGEEISEEPGVEAATESTSEIAPTTDAAPTSETDDALNEPDTAGS</sequence>
<feature type="compositionally biased region" description="Polar residues" evidence="1">
    <location>
        <begin position="183"/>
        <end position="199"/>
    </location>
</feature>
<keyword evidence="2" id="KW-1133">Transmembrane helix</keyword>
<gene>
    <name evidence="3" type="ORF">Pla52n_62930</name>
</gene>
<comment type="caution">
    <text evidence="3">The sequence shown here is derived from an EMBL/GenBank/DDBJ whole genome shotgun (WGS) entry which is preliminary data.</text>
</comment>
<keyword evidence="4" id="KW-1185">Reference proteome</keyword>
<name>A0A5C5ZYR4_9BACT</name>
<reference evidence="3 4" key="1">
    <citation type="submission" date="2019-02" db="EMBL/GenBank/DDBJ databases">
        <title>Deep-cultivation of Planctomycetes and their phenomic and genomic characterization uncovers novel biology.</title>
        <authorList>
            <person name="Wiegand S."/>
            <person name="Jogler M."/>
            <person name="Boedeker C."/>
            <person name="Pinto D."/>
            <person name="Vollmers J."/>
            <person name="Rivas-Marin E."/>
            <person name="Kohn T."/>
            <person name="Peeters S.H."/>
            <person name="Heuer A."/>
            <person name="Rast P."/>
            <person name="Oberbeckmann S."/>
            <person name="Bunk B."/>
            <person name="Jeske O."/>
            <person name="Meyerdierks A."/>
            <person name="Storesund J.E."/>
            <person name="Kallscheuer N."/>
            <person name="Luecker S."/>
            <person name="Lage O.M."/>
            <person name="Pohl T."/>
            <person name="Merkel B.J."/>
            <person name="Hornburger P."/>
            <person name="Mueller R.-W."/>
            <person name="Bruemmer F."/>
            <person name="Labrenz M."/>
            <person name="Spormann A.M."/>
            <person name="Op Den Camp H."/>
            <person name="Overmann J."/>
            <person name="Amann R."/>
            <person name="Jetten M.S.M."/>
            <person name="Mascher T."/>
            <person name="Medema M.H."/>
            <person name="Devos D.P."/>
            <person name="Kaster A.-K."/>
            <person name="Ovreas L."/>
            <person name="Rohde M."/>
            <person name="Galperin M.Y."/>
            <person name="Jogler C."/>
        </authorList>
    </citation>
    <scope>NUCLEOTIDE SEQUENCE [LARGE SCALE GENOMIC DNA]</scope>
    <source>
        <strain evidence="3 4">Pla52n</strain>
    </source>
</reference>
<organism evidence="3 4">
    <name type="scientific">Stieleria varia</name>
    <dbReference type="NCBI Taxonomy" id="2528005"/>
    <lineage>
        <taxon>Bacteria</taxon>
        <taxon>Pseudomonadati</taxon>
        <taxon>Planctomycetota</taxon>
        <taxon>Planctomycetia</taxon>
        <taxon>Pirellulales</taxon>
        <taxon>Pirellulaceae</taxon>
        <taxon>Stieleria</taxon>
    </lineage>
</organism>
<dbReference type="RefSeq" id="WP_146523206.1">
    <property type="nucleotide sequence ID" value="NZ_CP151726.1"/>
</dbReference>
<evidence type="ECO:0000313" key="4">
    <source>
        <dbReference type="Proteomes" id="UP000320176"/>
    </source>
</evidence>
<dbReference type="EMBL" id="SJPN01000011">
    <property type="protein sequence ID" value="TWT92419.1"/>
    <property type="molecule type" value="Genomic_DNA"/>
</dbReference>
<feature type="region of interest" description="Disordered" evidence="1">
    <location>
        <begin position="169"/>
        <end position="213"/>
    </location>
</feature>
<evidence type="ECO:0000256" key="2">
    <source>
        <dbReference type="SAM" id="Phobius"/>
    </source>
</evidence>
<keyword evidence="2" id="KW-0812">Transmembrane</keyword>
<dbReference type="AlphaFoldDB" id="A0A5C5ZYR4"/>
<accession>A0A5C5ZYR4</accession>
<feature type="transmembrane region" description="Helical" evidence="2">
    <location>
        <begin position="30"/>
        <end position="57"/>
    </location>
</feature>
<evidence type="ECO:0000313" key="3">
    <source>
        <dbReference type="EMBL" id="TWT92419.1"/>
    </source>
</evidence>
<dbReference type="OrthoDB" id="272959at2"/>
<feature type="compositionally biased region" description="Acidic residues" evidence="1">
    <location>
        <begin position="169"/>
        <end position="178"/>
    </location>
</feature>
<protein>
    <recommendedName>
        <fullName evidence="5">Cytochrome oxidase complex assembly protein 1</fullName>
    </recommendedName>
</protein>
<keyword evidence="2" id="KW-0472">Membrane</keyword>
<proteinExistence type="predicted"/>
<evidence type="ECO:0000256" key="1">
    <source>
        <dbReference type="SAM" id="MobiDB-lite"/>
    </source>
</evidence>
<dbReference type="Proteomes" id="UP000320176">
    <property type="component" value="Unassembled WGS sequence"/>
</dbReference>